<dbReference type="AlphaFoldDB" id="V6F7H0"/>
<keyword evidence="4" id="KW-0328">Glycosyltransferase</keyword>
<feature type="repeat" description="TPR" evidence="8">
    <location>
        <begin position="301"/>
        <end position="334"/>
    </location>
</feature>
<dbReference type="Pfam" id="PF14559">
    <property type="entry name" value="TPR_19"/>
    <property type="match status" value="1"/>
</dbReference>
<evidence type="ECO:0000256" key="1">
    <source>
        <dbReference type="ARBA" id="ARBA00004922"/>
    </source>
</evidence>
<feature type="domain" description="O-GlcNAc transferase C-terminal" evidence="9">
    <location>
        <begin position="551"/>
        <end position="720"/>
    </location>
</feature>
<accession>V6F7H0</accession>
<name>V6F7H0_MAGGM</name>
<evidence type="ECO:0000256" key="3">
    <source>
        <dbReference type="ARBA" id="ARBA00011970"/>
    </source>
</evidence>
<evidence type="ECO:0000256" key="5">
    <source>
        <dbReference type="ARBA" id="ARBA00022679"/>
    </source>
</evidence>
<dbReference type="Pfam" id="PF13844">
    <property type="entry name" value="Glyco_transf_41"/>
    <property type="match status" value="2"/>
</dbReference>
<evidence type="ECO:0000313" key="11">
    <source>
        <dbReference type="Proteomes" id="UP000018922"/>
    </source>
</evidence>
<proteinExistence type="inferred from homology"/>
<dbReference type="SUPFAM" id="SSF53756">
    <property type="entry name" value="UDP-Glycosyltransferase/glycogen phosphorylase"/>
    <property type="match status" value="1"/>
</dbReference>
<feature type="repeat" description="TPR" evidence="8">
    <location>
        <begin position="132"/>
        <end position="165"/>
    </location>
</feature>
<evidence type="ECO:0000256" key="4">
    <source>
        <dbReference type="ARBA" id="ARBA00022676"/>
    </source>
</evidence>
<protein>
    <recommendedName>
        <fullName evidence="3">protein O-GlcNAc transferase</fullName>
        <ecNumber evidence="3">2.4.1.255</ecNumber>
    </recommendedName>
</protein>
<evidence type="ECO:0000313" key="10">
    <source>
        <dbReference type="EMBL" id="CDL01414.1"/>
    </source>
</evidence>
<keyword evidence="6" id="KW-0677">Repeat</keyword>
<dbReference type="Gene3D" id="1.25.40.10">
    <property type="entry name" value="Tetratricopeptide repeat domain"/>
    <property type="match status" value="4"/>
</dbReference>
<comment type="pathway">
    <text evidence="1">Protein modification; protein glycosylation.</text>
</comment>
<dbReference type="GO" id="GO:0097363">
    <property type="term" value="F:protein O-acetylglucosaminyltransferase activity"/>
    <property type="evidence" value="ECO:0007669"/>
    <property type="project" value="UniProtKB-EC"/>
</dbReference>
<evidence type="ECO:0000256" key="6">
    <source>
        <dbReference type="ARBA" id="ARBA00022737"/>
    </source>
</evidence>
<dbReference type="PANTHER" id="PTHR44835">
    <property type="entry name" value="UDP-N-ACETYLGLUCOSAMINE--PEPTIDE N-ACETYLGLUCOSAMINYLTRANSFERASE SPINDLY-RELATED"/>
    <property type="match status" value="1"/>
</dbReference>
<dbReference type="HOGENOM" id="CLU_001721_4_0_5"/>
<keyword evidence="5" id="KW-0808">Transferase</keyword>
<dbReference type="SMART" id="SM00028">
    <property type="entry name" value="TPR"/>
    <property type="match status" value="8"/>
</dbReference>
<dbReference type="KEGG" id="mgy:MGMSRv2__4199"/>
<organism evidence="10 11">
    <name type="scientific">Magnetospirillum gryphiswaldense (strain DSM 6361 / JCM 21280 / NBRC 15271 / MSR-1)</name>
    <dbReference type="NCBI Taxonomy" id="431944"/>
    <lineage>
        <taxon>Bacteria</taxon>
        <taxon>Pseudomonadati</taxon>
        <taxon>Pseudomonadota</taxon>
        <taxon>Alphaproteobacteria</taxon>
        <taxon>Rhodospirillales</taxon>
        <taxon>Rhodospirillaceae</taxon>
        <taxon>Magnetospirillum</taxon>
    </lineage>
</organism>
<feature type="domain" description="O-GlcNAc transferase C-terminal" evidence="9">
    <location>
        <begin position="373"/>
        <end position="525"/>
    </location>
</feature>
<feature type="repeat" description="TPR" evidence="8">
    <location>
        <begin position="199"/>
        <end position="232"/>
    </location>
</feature>
<evidence type="ECO:0000256" key="7">
    <source>
        <dbReference type="ARBA" id="ARBA00022803"/>
    </source>
</evidence>
<keyword evidence="11" id="KW-1185">Reference proteome</keyword>
<evidence type="ECO:0000259" key="9">
    <source>
        <dbReference type="Pfam" id="PF13844"/>
    </source>
</evidence>
<dbReference type="EC" id="2.4.1.255" evidence="3"/>
<dbReference type="STRING" id="1430440.MGMSRv2__4199"/>
<reference evidence="10 11" key="1">
    <citation type="journal article" date="2014" name="Genome Announc.">
        <title>Complete genome sequence of Magnetospirillum gryphiswaldense MSR-1.</title>
        <authorList>
            <person name="Wang X."/>
            <person name="Wang Q."/>
            <person name="Zhang W."/>
            <person name="Wang Y."/>
            <person name="Li L."/>
            <person name="Wen T."/>
            <person name="Zhang T."/>
            <person name="Zhang Y."/>
            <person name="Xu J."/>
            <person name="Hu J."/>
            <person name="Li S."/>
            <person name="Liu L."/>
            <person name="Liu J."/>
            <person name="Jiang W."/>
            <person name="Tian J."/>
            <person name="Li Y."/>
            <person name="Schuler D."/>
            <person name="Wang L."/>
            <person name="Li J."/>
        </authorList>
    </citation>
    <scope>NUCLEOTIDE SEQUENCE [LARGE SCALE GENOMIC DNA]</scope>
    <source>
        <strain evidence="11">DSM 6361 / JCM 21280 / NBRC 15271 / MSR-1</strain>
    </source>
</reference>
<feature type="repeat" description="TPR" evidence="8">
    <location>
        <begin position="267"/>
        <end position="300"/>
    </location>
</feature>
<evidence type="ECO:0000256" key="2">
    <source>
        <dbReference type="ARBA" id="ARBA00005386"/>
    </source>
</evidence>
<dbReference type="InterPro" id="IPR019734">
    <property type="entry name" value="TPR_rpt"/>
</dbReference>
<dbReference type="InterPro" id="IPR051939">
    <property type="entry name" value="Glycosyltr_41/O-GlcNAc_trsf"/>
</dbReference>
<comment type="similarity">
    <text evidence="2">Belongs to the glycosyltransferase 41 family. O-GlcNAc transferase subfamily.</text>
</comment>
<evidence type="ECO:0000256" key="8">
    <source>
        <dbReference type="PROSITE-ProRule" id="PRU00339"/>
    </source>
</evidence>
<dbReference type="eggNOG" id="COG0457">
    <property type="taxonomic scope" value="Bacteria"/>
</dbReference>
<sequence length="747" mass="81785">MTLNDLLQQGRWAEAAAALDAHLRRQPDDFDVCMMLGQVRLRLGDGEGAEQSFHRAGGLRPHDPMPFYALAVTALDRGDLDGAVEFCRQALAIAPDHVGALYNLAWVLRRQGRIDEVPDLLRRVVASDPAHRLAWFNLGNALLDLGQVDGAIDALCHACDLQPDWTEAAVALAQALRRRRRDEPGRERLERAWAMKPSAPLASALGNIAGDMGGAEDAERYYRRGLELEPGHVECLVNLGHLLHQSHRLEEMAASLLDAASRLPGETALVNLTGLLYSRRNDLDRAGECFERAVAMDPADVEVSCNLGALYAQRGDAGRAAAQFRRALTLDPFNPVIHSNLLMALVHGEGLSADEVFAEHLEYGHRQESRVEPFVHHRPTADDAAHRPRLGFVSPDLRTHAIAFFFEPVLAGLVKRGVECHLYMTRALQDDTSDRLRCMAHGWRDLSGMDADSAAGIIHGDGIDILVDLAGHTAFNGLPVFARKPAPIQISWLGYPATTGLGRMDYRIIGYPASTADIAHSTEKLLTVIPAFQPPANSPDVSPPPMLAGRPLVFASLNKSSKLGERVYETWAALLRQVPASRFLLVTPGGDAATVRAEWRDRVAGWGIDPDRLDLRPTCSLDRFLDLFAEIDIALDPFPYGGGTTSLLTVWMGVPLIALQGDGEAGQTGAMLLRGLGADTLVARDEDDYVRRAAALAADPDLLVSWRARLRPLLSTSLLLREGRTAADLERVLQMLWADHTRQERHG</sequence>
<dbReference type="PROSITE" id="PS50005">
    <property type="entry name" value="TPR"/>
    <property type="match status" value="5"/>
</dbReference>
<dbReference type="Pfam" id="PF13181">
    <property type="entry name" value="TPR_8"/>
    <property type="match status" value="1"/>
</dbReference>
<dbReference type="PANTHER" id="PTHR44835:SF1">
    <property type="entry name" value="PROTEIN O-GLCNAC TRANSFERASE"/>
    <property type="match status" value="1"/>
</dbReference>
<dbReference type="SMR" id="V6F7H0"/>
<dbReference type="Gene3D" id="3.40.50.2000">
    <property type="entry name" value="Glycogen Phosphorylase B"/>
    <property type="match status" value="1"/>
</dbReference>
<dbReference type="eggNOG" id="COG3914">
    <property type="taxonomic scope" value="Bacteria"/>
</dbReference>
<dbReference type="Proteomes" id="UP000018922">
    <property type="component" value="Chromosome I"/>
</dbReference>
<feature type="repeat" description="TPR" evidence="8">
    <location>
        <begin position="64"/>
        <end position="97"/>
    </location>
</feature>
<dbReference type="InterPro" id="IPR029489">
    <property type="entry name" value="OGT/SEC/SPY_C"/>
</dbReference>
<dbReference type="SUPFAM" id="SSF48452">
    <property type="entry name" value="TPR-like"/>
    <property type="match status" value="3"/>
</dbReference>
<keyword evidence="7 8" id="KW-0802">TPR repeat</keyword>
<gene>
    <name evidence="10" type="ordered locus">MGMSRv2__4199</name>
</gene>
<dbReference type="InterPro" id="IPR011990">
    <property type="entry name" value="TPR-like_helical_dom_sf"/>
</dbReference>
<dbReference type="Gene3D" id="3.40.50.11380">
    <property type="match status" value="1"/>
</dbReference>
<dbReference type="Pfam" id="PF13432">
    <property type="entry name" value="TPR_16"/>
    <property type="match status" value="3"/>
</dbReference>
<dbReference type="EMBL" id="HG794546">
    <property type="protein sequence ID" value="CDL01414.1"/>
    <property type="molecule type" value="Genomic_DNA"/>
</dbReference>